<dbReference type="Proteomes" id="UP000549343">
    <property type="component" value="Unassembled WGS sequence"/>
</dbReference>
<evidence type="ECO:0000313" key="4">
    <source>
        <dbReference type="EMBL" id="MBB4777679.1"/>
    </source>
</evidence>
<evidence type="ECO:0000313" key="3">
    <source>
        <dbReference type="EMBL" id="GAA0594811.1"/>
    </source>
</evidence>
<evidence type="ECO:0000256" key="1">
    <source>
        <dbReference type="SAM" id="MobiDB-lite"/>
    </source>
</evidence>
<name>A0A7W7N109_9ACTN</name>
<protein>
    <recommendedName>
        <fullName evidence="7">DUF2637 domain-containing protein</fullName>
    </recommendedName>
</protein>
<reference evidence="3" key="3">
    <citation type="submission" date="2023-12" db="EMBL/GenBank/DDBJ databases">
        <authorList>
            <person name="Sun Q."/>
            <person name="Inoue M."/>
        </authorList>
    </citation>
    <scope>NUCLEOTIDE SEQUENCE</scope>
    <source>
        <strain evidence="3">JCM 10667</strain>
    </source>
</reference>
<feature type="region of interest" description="Disordered" evidence="1">
    <location>
        <begin position="248"/>
        <end position="310"/>
    </location>
</feature>
<reference evidence="3 6" key="1">
    <citation type="journal article" date="2019" name="Int. J. Syst. Evol. Microbiol.">
        <title>The Global Catalogue of Microorganisms (GCM) 10K type strain sequencing project: providing services to taxonomists for standard genome sequencing and annotation.</title>
        <authorList>
            <consortium name="The Broad Institute Genomics Platform"/>
            <consortium name="The Broad Institute Genome Sequencing Center for Infectious Disease"/>
            <person name="Wu L."/>
            <person name="Ma J."/>
        </authorList>
    </citation>
    <scope>NUCLEOTIDE SEQUENCE [LARGE SCALE GENOMIC DNA]</scope>
    <source>
        <strain evidence="3 6">JCM 10667</strain>
    </source>
</reference>
<dbReference type="EMBL" id="JACHMV010000001">
    <property type="protein sequence ID" value="MBB4777679.1"/>
    <property type="molecule type" value="Genomic_DNA"/>
</dbReference>
<reference evidence="4 5" key="2">
    <citation type="submission" date="2020-08" db="EMBL/GenBank/DDBJ databases">
        <title>Sequencing the genomes of 1000 actinobacteria strains.</title>
        <authorList>
            <person name="Klenk H.-P."/>
        </authorList>
    </citation>
    <scope>NUCLEOTIDE SEQUENCE [LARGE SCALE GENOMIC DNA]</scope>
    <source>
        <strain evidence="4 5">DSM 44772</strain>
    </source>
</reference>
<dbReference type="EMBL" id="BAAAHD010000080">
    <property type="protein sequence ID" value="GAA0594811.1"/>
    <property type="molecule type" value="Genomic_DNA"/>
</dbReference>
<feature type="transmembrane region" description="Helical" evidence="2">
    <location>
        <begin position="67"/>
        <end position="89"/>
    </location>
</feature>
<keyword evidence="6" id="KW-1185">Reference proteome</keyword>
<keyword evidence="2" id="KW-0472">Membrane</keyword>
<dbReference type="RefSeq" id="WP_184888289.1">
    <property type="nucleotide sequence ID" value="NZ_BAAAHD010000080.1"/>
</dbReference>
<feature type="compositionally biased region" description="Low complexity" evidence="1">
    <location>
        <begin position="372"/>
        <end position="389"/>
    </location>
</feature>
<evidence type="ECO:0000313" key="6">
    <source>
        <dbReference type="Proteomes" id="UP001501427"/>
    </source>
</evidence>
<evidence type="ECO:0000256" key="2">
    <source>
        <dbReference type="SAM" id="Phobius"/>
    </source>
</evidence>
<feature type="compositionally biased region" description="Basic and acidic residues" evidence="1">
    <location>
        <begin position="270"/>
        <end position="279"/>
    </location>
</feature>
<proteinExistence type="predicted"/>
<dbReference type="AlphaFoldDB" id="A0A7W7N109"/>
<keyword evidence="2" id="KW-1133">Transmembrane helix</keyword>
<comment type="caution">
    <text evidence="4">The sequence shown here is derived from an EMBL/GenBank/DDBJ whole genome shotgun (WGS) entry which is preliminary data.</text>
</comment>
<feature type="region of interest" description="Disordered" evidence="1">
    <location>
        <begin position="360"/>
        <end position="389"/>
    </location>
</feature>
<organism evidence="4 5">
    <name type="scientific">Actinomadura livida</name>
    <dbReference type="NCBI Taxonomy" id="79909"/>
    <lineage>
        <taxon>Bacteria</taxon>
        <taxon>Bacillati</taxon>
        <taxon>Actinomycetota</taxon>
        <taxon>Actinomycetes</taxon>
        <taxon>Streptosporangiales</taxon>
        <taxon>Thermomonosporaceae</taxon>
        <taxon>Actinomadura</taxon>
    </lineage>
</organism>
<keyword evidence="2" id="KW-0812">Transmembrane</keyword>
<dbReference type="Proteomes" id="UP001501427">
    <property type="component" value="Unassembled WGS sequence"/>
</dbReference>
<feature type="transmembrane region" description="Helical" evidence="2">
    <location>
        <begin position="31"/>
        <end position="55"/>
    </location>
</feature>
<accession>A0A7W7N109</accession>
<dbReference type="InterPro" id="IPR021235">
    <property type="entry name" value="DUF2637"/>
</dbReference>
<sequence length="389" mass="41685">MNAPTPNLGPDVVDTGHSDARQARKLTSNEFTAVAVVAAMVAVLGLLGFVNSFAAVADAARPSFGSFAWTVPLGIDLGIAIFAALDIVLGRLDMRVRWLRLIPWTLTGATVYLNVAGESTAFGKVAHAVLPCLWVAAVEIGAHVVRVRAGIEAGTRMDGIRASRWFLAPVRTGALWRRMVLWEIRSYPDALNRERSRLLVRTDLQDTYGAVAWRWKAPRKVRALYRLGELAPAPTAPNADAPSLTIADRPALNAGPSAPTEPDPSAPAEKTVRRTDGRTTRGRSGTKSGGRSRTGARTGKRTPKRTVPDVDDLMPLGWRIAADLETRDVPLKRDSLAAEIRKTGQKVSSERVGALLDRLKSEAPTDPTPVNATDTDAAVSAAAEGSDAR</sequence>
<feature type="compositionally biased region" description="Low complexity" evidence="1">
    <location>
        <begin position="282"/>
        <end position="297"/>
    </location>
</feature>
<evidence type="ECO:0000313" key="5">
    <source>
        <dbReference type="Proteomes" id="UP000549343"/>
    </source>
</evidence>
<dbReference type="Pfam" id="PF10935">
    <property type="entry name" value="DUF2637"/>
    <property type="match status" value="1"/>
</dbReference>
<evidence type="ECO:0008006" key="7">
    <source>
        <dbReference type="Google" id="ProtNLM"/>
    </source>
</evidence>
<gene>
    <name evidence="4" type="ORF">F4557_006097</name>
    <name evidence="3" type="ORF">GCM10009546_66280</name>
</gene>